<keyword evidence="10" id="KW-1185">Reference proteome</keyword>
<feature type="transmembrane region" description="Helical" evidence="7">
    <location>
        <begin position="124"/>
        <end position="145"/>
    </location>
</feature>
<dbReference type="Gene3D" id="1.20.1740.10">
    <property type="entry name" value="Amino acid/polyamine transporter I"/>
    <property type="match status" value="1"/>
</dbReference>
<dbReference type="PANTHER" id="PTHR43495">
    <property type="entry name" value="GABA PERMEASE"/>
    <property type="match status" value="1"/>
</dbReference>
<feature type="transmembrane region" description="Helical" evidence="7">
    <location>
        <begin position="356"/>
        <end position="374"/>
    </location>
</feature>
<dbReference type="RefSeq" id="WP_307217598.1">
    <property type="nucleotide sequence ID" value="NZ_JAUSTI010000008.1"/>
</dbReference>
<dbReference type="InterPro" id="IPR004841">
    <property type="entry name" value="AA-permease/SLC12A_dom"/>
</dbReference>
<evidence type="ECO:0000256" key="1">
    <source>
        <dbReference type="ARBA" id="ARBA00004141"/>
    </source>
</evidence>
<feature type="transmembrane region" description="Helical" evidence="7">
    <location>
        <begin position="280"/>
        <end position="301"/>
    </location>
</feature>
<keyword evidence="3 7" id="KW-0812">Transmembrane</keyword>
<evidence type="ECO:0000259" key="8">
    <source>
        <dbReference type="Pfam" id="PF00324"/>
    </source>
</evidence>
<evidence type="ECO:0000256" key="4">
    <source>
        <dbReference type="ARBA" id="ARBA00022970"/>
    </source>
</evidence>
<feature type="transmembrane region" description="Helical" evidence="7">
    <location>
        <begin position="422"/>
        <end position="442"/>
    </location>
</feature>
<keyword evidence="2" id="KW-0813">Transport</keyword>
<feature type="transmembrane region" description="Helical" evidence="7">
    <location>
        <begin position="238"/>
        <end position="260"/>
    </location>
</feature>
<dbReference type="PANTHER" id="PTHR43495:SF5">
    <property type="entry name" value="GAMMA-AMINOBUTYRIC ACID PERMEASE"/>
    <property type="match status" value="1"/>
</dbReference>
<keyword evidence="5 7" id="KW-1133">Transmembrane helix</keyword>
<proteinExistence type="predicted"/>
<dbReference type="Pfam" id="PF00324">
    <property type="entry name" value="AA_permease"/>
    <property type="match status" value="1"/>
</dbReference>
<feature type="transmembrane region" description="Helical" evidence="7">
    <location>
        <begin position="331"/>
        <end position="350"/>
    </location>
</feature>
<sequence length="451" mass="48799">MAQTEGTLQKKLKPRHISLMAMGGVIGTGIFKGSAETIGLAGPGVIVTYIFAGLLLLVVMAAMAEMATVYKNRNMKDFVQEAFGSRVSFVMGWMYCFLWLSVCVIEVIAAGSFLQYWFPDVPLWLMSLACAAFIISVNFLSVGVFGEFEFWLAGIKIAMIIAFIFLGTALIFGIIPSDNTPYLQNYTQSVGFFPNGWGSIFSALLVVMFSYGGSELIGLTLTETENADRVLPKVVGNFMLRIILFFTLPILIICGLIPWNELGPESSPFVQVLASTGLPGAAHIMNFILVTAVLSAANSGIYGASRMMYSMAVGGEAPKALAKTNANGSPINTLLVCSVILLAGSLLGLFAQDQLFSVLLAVPGFVVILVWICISSSQLKLRKQYPVQPSFKVWGFPYITGATTLCLAVIAVMFIFDAGNRFSISVCLSVLAFLIIWSLVRFRKADGKQAK</sequence>
<evidence type="ECO:0000313" key="10">
    <source>
        <dbReference type="Proteomes" id="UP001233836"/>
    </source>
</evidence>
<evidence type="ECO:0000256" key="7">
    <source>
        <dbReference type="SAM" id="Phobius"/>
    </source>
</evidence>
<protein>
    <submittedName>
        <fullName evidence="9">AAT family amino acid transporter</fullName>
    </submittedName>
</protein>
<feature type="transmembrane region" description="Helical" evidence="7">
    <location>
        <begin position="395"/>
        <end position="416"/>
    </location>
</feature>
<evidence type="ECO:0000256" key="5">
    <source>
        <dbReference type="ARBA" id="ARBA00022989"/>
    </source>
</evidence>
<dbReference type="PIRSF" id="PIRSF006060">
    <property type="entry name" value="AA_transporter"/>
    <property type="match status" value="1"/>
</dbReference>
<evidence type="ECO:0000313" key="9">
    <source>
        <dbReference type="EMBL" id="MDQ0171886.1"/>
    </source>
</evidence>
<keyword evidence="6 7" id="KW-0472">Membrane</keyword>
<dbReference type="EMBL" id="JAUSTI010000008">
    <property type="protein sequence ID" value="MDQ0171886.1"/>
    <property type="molecule type" value="Genomic_DNA"/>
</dbReference>
<evidence type="ECO:0000256" key="3">
    <source>
        <dbReference type="ARBA" id="ARBA00022692"/>
    </source>
</evidence>
<feature type="transmembrane region" description="Helical" evidence="7">
    <location>
        <begin position="157"/>
        <end position="176"/>
    </location>
</feature>
<organism evidence="9 10">
    <name type="scientific">Paenibacillus tundrae</name>
    <dbReference type="NCBI Taxonomy" id="528187"/>
    <lineage>
        <taxon>Bacteria</taxon>
        <taxon>Bacillati</taxon>
        <taxon>Bacillota</taxon>
        <taxon>Bacilli</taxon>
        <taxon>Bacillales</taxon>
        <taxon>Paenibacillaceae</taxon>
        <taxon>Paenibacillus</taxon>
    </lineage>
</organism>
<dbReference type="Proteomes" id="UP001233836">
    <property type="component" value="Unassembled WGS sequence"/>
</dbReference>
<evidence type="ECO:0000256" key="2">
    <source>
        <dbReference type="ARBA" id="ARBA00022448"/>
    </source>
</evidence>
<feature type="domain" description="Amino acid permease/ SLC12A" evidence="8">
    <location>
        <begin position="16"/>
        <end position="444"/>
    </location>
</feature>
<gene>
    <name evidence="9" type="ORF">J2T19_003348</name>
</gene>
<feature type="transmembrane region" description="Helical" evidence="7">
    <location>
        <begin position="46"/>
        <end position="70"/>
    </location>
</feature>
<keyword evidence="4" id="KW-0029">Amino-acid transport</keyword>
<comment type="subcellular location">
    <subcellularLocation>
        <location evidence="1">Membrane</location>
        <topology evidence="1">Multi-pass membrane protein</topology>
    </subcellularLocation>
</comment>
<accession>A0ABT9WF90</accession>
<feature type="transmembrane region" description="Helical" evidence="7">
    <location>
        <begin position="196"/>
        <end position="217"/>
    </location>
</feature>
<feature type="transmembrane region" description="Helical" evidence="7">
    <location>
        <begin position="17"/>
        <end position="34"/>
    </location>
</feature>
<name>A0ABT9WF90_9BACL</name>
<reference evidence="9 10" key="1">
    <citation type="submission" date="2023-07" db="EMBL/GenBank/DDBJ databases">
        <title>Sorghum-associated microbial communities from plants grown in Nebraska, USA.</title>
        <authorList>
            <person name="Schachtman D."/>
        </authorList>
    </citation>
    <scope>NUCLEOTIDE SEQUENCE [LARGE SCALE GENOMIC DNA]</scope>
    <source>
        <strain evidence="9 10">DS1314</strain>
    </source>
</reference>
<evidence type="ECO:0000256" key="6">
    <source>
        <dbReference type="ARBA" id="ARBA00023136"/>
    </source>
</evidence>
<comment type="caution">
    <text evidence="9">The sequence shown here is derived from an EMBL/GenBank/DDBJ whole genome shotgun (WGS) entry which is preliminary data.</text>
</comment>
<feature type="transmembrane region" description="Helical" evidence="7">
    <location>
        <begin position="91"/>
        <end position="118"/>
    </location>
</feature>